<dbReference type="OrthoDB" id="5244321at2"/>
<keyword evidence="1" id="KW-1133">Transmembrane helix</keyword>
<sequence length="160" mass="17355">MTTFTVWLYDDPDRAEEVEKILRNAADEHLLTLDDTATVSWPADAKKPSTHHRHQDVARGAGWGAMWGFLFGMLFFVPFVGAAAGAALGAGHKAVQGIGIREEDLDRIRESVKPGTSALFAVTDGTDLDRLGERLHGLGGTLVTTNLTDAERATLRELVD</sequence>
<accession>A0A512PCJ2</accession>
<dbReference type="RefSeq" id="WP_146952604.1">
    <property type="nucleotide sequence ID" value="NZ_BAABBJ010000003.1"/>
</dbReference>
<dbReference type="InterPro" id="IPR009200">
    <property type="entry name" value="DUF1269_membrane"/>
</dbReference>
<dbReference type="AlphaFoldDB" id="A0A512PCJ2"/>
<evidence type="ECO:0000313" key="3">
    <source>
        <dbReference type="Proteomes" id="UP000321798"/>
    </source>
</evidence>
<evidence type="ECO:0000256" key="1">
    <source>
        <dbReference type="SAM" id="Phobius"/>
    </source>
</evidence>
<dbReference type="EMBL" id="BKAL01000004">
    <property type="protein sequence ID" value="GEP68842.1"/>
    <property type="molecule type" value="Genomic_DNA"/>
</dbReference>
<reference evidence="2 3" key="1">
    <citation type="submission" date="2019-07" db="EMBL/GenBank/DDBJ databases">
        <title>Whole genome shotgun sequence of Cellulomonas soli NBRC 109434.</title>
        <authorList>
            <person name="Hosoyama A."/>
            <person name="Uohara A."/>
            <person name="Ohji S."/>
            <person name="Ichikawa N."/>
        </authorList>
    </citation>
    <scope>NUCLEOTIDE SEQUENCE [LARGE SCALE GENOMIC DNA]</scope>
    <source>
        <strain evidence="2 3">NBRC 109434</strain>
    </source>
</reference>
<gene>
    <name evidence="2" type="ORF">CSO01_15570</name>
</gene>
<evidence type="ECO:0000313" key="2">
    <source>
        <dbReference type="EMBL" id="GEP68842.1"/>
    </source>
</evidence>
<keyword evidence="1" id="KW-0812">Transmembrane</keyword>
<name>A0A512PCJ2_9CELL</name>
<feature type="transmembrane region" description="Helical" evidence="1">
    <location>
        <begin position="66"/>
        <end position="91"/>
    </location>
</feature>
<keyword evidence="1" id="KW-0472">Membrane</keyword>
<organism evidence="2 3">
    <name type="scientific">Cellulomonas soli</name>
    <dbReference type="NCBI Taxonomy" id="931535"/>
    <lineage>
        <taxon>Bacteria</taxon>
        <taxon>Bacillati</taxon>
        <taxon>Actinomycetota</taxon>
        <taxon>Actinomycetes</taxon>
        <taxon>Micrococcales</taxon>
        <taxon>Cellulomonadaceae</taxon>
        <taxon>Cellulomonas</taxon>
    </lineage>
</organism>
<protein>
    <submittedName>
        <fullName evidence="2">Membrane protein</fullName>
    </submittedName>
</protein>
<proteinExistence type="predicted"/>
<dbReference type="Proteomes" id="UP000321798">
    <property type="component" value="Unassembled WGS sequence"/>
</dbReference>
<comment type="caution">
    <text evidence="2">The sequence shown here is derived from an EMBL/GenBank/DDBJ whole genome shotgun (WGS) entry which is preliminary data.</text>
</comment>
<dbReference type="Pfam" id="PF06897">
    <property type="entry name" value="DUF1269"/>
    <property type="match status" value="1"/>
</dbReference>
<keyword evidence="3" id="KW-1185">Reference proteome</keyword>